<reference evidence="2" key="1">
    <citation type="journal article" date="2021" name="Genome Biol. Evol.">
        <title>The assembled and annotated genome of the fairy-ring fungus Marasmius oreades.</title>
        <authorList>
            <person name="Hiltunen M."/>
            <person name="Ament-Velasquez S.L."/>
            <person name="Johannesson H."/>
        </authorList>
    </citation>
    <scope>NUCLEOTIDE SEQUENCE</scope>
    <source>
        <strain evidence="2">03SP1</strain>
    </source>
</reference>
<sequence length="125" mass="14230">MVDIPPNEYMLETVRDTLVVRFAQVAAGALIAYDILINLDVELKYIWTALNPRKWPLKSASVVLNLIYLAQRYQPLLEQVILNAYGPVQREIMYGRVQVESIEYGNRNGPFGMDPRDADMGSLVE</sequence>
<gene>
    <name evidence="2" type="ORF">E1B28_010676</name>
</gene>
<proteinExistence type="predicted"/>
<dbReference type="InterPro" id="IPR045340">
    <property type="entry name" value="DUF6533"/>
</dbReference>
<dbReference type="GeneID" id="66079752"/>
<feature type="domain" description="DUF6533" evidence="1">
    <location>
        <begin position="23"/>
        <end position="76"/>
    </location>
</feature>
<evidence type="ECO:0000313" key="3">
    <source>
        <dbReference type="Proteomes" id="UP001049176"/>
    </source>
</evidence>
<dbReference type="AlphaFoldDB" id="A0A9P7US07"/>
<comment type="caution">
    <text evidence="2">The sequence shown here is derived from an EMBL/GenBank/DDBJ whole genome shotgun (WGS) entry which is preliminary data.</text>
</comment>
<accession>A0A9P7US07</accession>
<dbReference type="EMBL" id="CM032186">
    <property type="protein sequence ID" value="KAG7091655.1"/>
    <property type="molecule type" value="Genomic_DNA"/>
</dbReference>
<dbReference type="OrthoDB" id="2958007at2759"/>
<dbReference type="KEGG" id="more:E1B28_010676"/>
<evidence type="ECO:0000259" key="1">
    <source>
        <dbReference type="Pfam" id="PF20151"/>
    </source>
</evidence>
<dbReference type="RefSeq" id="XP_043008125.1">
    <property type="nucleotide sequence ID" value="XM_043155652.1"/>
</dbReference>
<evidence type="ECO:0000313" key="2">
    <source>
        <dbReference type="EMBL" id="KAG7091655.1"/>
    </source>
</evidence>
<organism evidence="2 3">
    <name type="scientific">Marasmius oreades</name>
    <name type="common">fairy-ring Marasmius</name>
    <dbReference type="NCBI Taxonomy" id="181124"/>
    <lineage>
        <taxon>Eukaryota</taxon>
        <taxon>Fungi</taxon>
        <taxon>Dikarya</taxon>
        <taxon>Basidiomycota</taxon>
        <taxon>Agaricomycotina</taxon>
        <taxon>Agaricomycetes</taxon>
        <taxon>Agaricomycetidae</taxon>
        <taxon>Agaricales</taxon>
        <taxon>Marasmiineae</taxon>
        <taxon>Marasmiaceae</taxon>
        <taxon>Marasmius</taxon>
    </lineage>
</organism>
<name>A0A9P7US07_9AGAR</name>
<keyword evidence="3" id="KW-1185">Reference proteome</keyword>
<protein>
    <recommendedName>
        <fullName evidence="1">DUF6533 domain-containing protein</fullName>
    </recommendedName>
</protein>
<dbReference type="Proteomes" id="UP001049176">
    <property type="component" value="Chromosome 6"/>
</dbReference>
<dbReference type="Pfam" id="PF20151">
    <property type="entry name" value="DUF6533"/>
    <property type="match status" value="1"/>
</dbReference>